<dbReference type="Pfam" id="PF02170">
    <property type="entry name" value="PAZ"/>
    <property type="match status" value="1"/>
</dbReference>
<feature type="domain" description="PAZ" evidence="2">
    <location>
        <begin position="45"/>
        <end position="130"/>
    </location>
</feature>
<dbReference type="AlphaFoldDB" id="A0A1E3HUS7"/>
<sequence>MLTDVVPKLLGFAGGGGRGGRGGRGGFVGGPPPGAARSLQVLDPPQTTRLNDILRGAKFTVTHQNTERVFVIIKLTVKAADEIKFTLNGKDGQPDRTVSVAQYFQEQYNVRVTRPRLPCVQYGKNCRGRHRWREGWGPLQKSQHYKERITMKARYLFTL</sequence>
<keyword evidence="4" id="KW-1185">Reference proteome</keyword>
<dbReference type="Gene3D" id="2.170.260.10">
    <property type="entry name" value="paz domain"/>
    <property type="match status" value="1"/>
</dbReference>
<dbReference type="InterPro" id="IPR003100">
    <property type="entry name" value="PAZ_dom"/>
</dbReference>
<dbReference type="Proteomes" id="UP000094819">
    <property type="component" value="Unassembled WGS sequence"/>
</dbReference>
<evidence type="ECO:0000256" key="1">
    <source>
        <dbReference type="SAM" id="MobiDB-lite"/>
    </source>
</evidence>
<name>A0A1E3HUS7_9TREE</name>
<evidence type="ECO:0000313" key="4">
    <source>
        <dbReference type="Proteomes" id="UP000094819"/>
    </source>
</evidence>
<evidence type="ECO:0000259" key="2">
    <source>
        <dbReference type="PROSITE" id="PS50821"/>
    </source>
</evidence>
<evidence type="ECO:0000313" key="3">
    <source>
        <dbReference type="EMBL" id="ODN80084.1"/>
    </source>
</evidence>
<comment type="caution">
    <text evidence="3">The sequence shown here is derived from an EMBL/GenBank/DDBJ whole genome shotgun (WGS) entry which is preliminary data.</text>
</comment>
<dbReference type="EMBL" id="AWGH01000045">
    <property type="protein sequence ID" value="ODN80084.1"/>
    <property type="molecule type" value="Genomic_DNA"/>
</dbReference>
<feature type="compositionally biased region" description="Gly residues" evidence="1">
    <location>
        <begin position="16"/>
        <end position="29"/>
    </location>
</feature>
<dbReference type="GeneID" id="30197105"/>
<reference evidence="3 4" key="1">
    <citation type="submission" date="2016-06" db="EMBL/GenBank/DDBJ databases">
        <title>Evolution of pathogenesis and genome organization in the Tremellales.</title>
        <authorList>
            <person name="Cuomo C."/>
            <person name="Litvintseva A."/>
            <person name="Heitman J."/>
            <person name="Chen Y."/>
            <person name="Sun S."/>
            <person name="Springer D."/>
            <person name="Dromer F."/>
            <person name="Young S."/>
            <person name="Zeng Q."/>
            <person name="Chapman S."/>
            <person name="Gujja S."/>
            <person name="Saif S."/>
            <person name="Birren B."/>
        </authorList>
    </citation>
    <scope>NUCLEOTIDE SEQUENCE [LARGE SCALE GENOMIC DNA]</scope>
    <source>
        <strain evidence="3 4">CBS 7118</strain>
    </source>
</reference>
<organism evidence="3 4">
    <name type="scientific">Cryptococcus wingfieldii CBS 7118</name>
    <dbReference type="NCBI Taxonomy" id="1295528"/>
    <lineage>
        <taxon>Eukaryota</taxon>
        <taxon>Fungi</taxon>
        <taxon>Dikarya</taxon>
        <taxon>Basidiomycota</taxon>
        <taxon>Agaricomycotina</taxon>
        <taxon>Tremellomycetes</taxon>
        <taxon>Tremellales</taxon>
        <taxon>Cryptococcaceae</taxon>
        <taxon>Cryptococcus</taxon>
    </lineage>
</organism>
<dbReference type="SUPFAM" id="SSF101690">
    <property type="entry name" value="PAZ domain"/>
    <property type="match status" value="1"/>
</dbReference>
<dbReference type="CDD" id="cd02846">
    <property type="entry name" value="PAZ_argonaute_like"/>
    <property type="match status" value="1"/>
</dbReference>
<dbReference type="OrthoDB" id="10252740at2759"/>
<dbReference type="GO" id="GO:0003723">
    <property type="term" value="F:RNA binding"/>
    <property type="evidence" value="ECO:0007669"/>
    <property type="project" value="InterPro"/>
</dbReference>
<dbReference type="RefSeq" id="XP_019028179.1">
    <property type="nucleotide sequence ID" value="XM_019179875.1"/>
</dbReference>
<proteinExistence type="predicted"/>
<gene>
    <name evidence="3" type="ORF">L198_07894</name>
</gene>
<dbReference type="PANTHER" id="PTHR22891">
    <property type="entry name" value="EUKARYOTIC TRANSLATION INITIATION FACTOR 2C"/>
    <property type="match status" value="1"/>
</dbReference>
<accession>A0A1E3HUS7</accession>
<feature type="region of interest" description="Disordered" evidence="1">
    <location>
        <begin position="16"/>
        <end position="40"/>
    </location>
</feature>
<dbReference type="InterPro" id="IPR036085">
    <property type="entry name" value="PAZ_dom_sf"/>
</dbReference>
<protein>
    <recommendedName>
        <fullName evidence="2">PAZ domain-containing protein</fullName>
    </recommendedName>
</protein>
<dbReference type="PROSITE" id="PS50821">
    <property type="entry name" value="PAZ"/>
    <property type="match status" value="1"/>
</dbReference>